<comment type="subcellular location">
    <subcellularLocation>
        <location evidence="1">Periplasm</location>
    </subcellularLocation>
</comment>
<keyword evidence="4 5" id="KW-0732">Signal</keyword>
<dbReference type="Pfam" id="PF09084">
    <property type="entry name" value="NMT1"/>
    <property type="match status" value="1"/>
</dbReference>
<feature type="domain" description="Solute-binding protein family 3/N-terminal" evidence="6">
    <location>
        <begin position="46"/>
        <end position="276"/>
    </location>
</feature>
<name>A0A7C8FUX2_9MICO</name>
<dbReference type="InterPro" id="IPR010067">
    <property type="entry name" value="ABC_SsuA_sub-bd"/>
</dbReference>
<keyword evidence="8" id="KW-1185">Reference proteome</keyword>
<dbReference type="Gene3D" id="3.40.190.10">
    <property type="entry name" value="Periplasmic binding protein-like II"/>
    <property type="match status" value="2"/>
</dbReference>
<evidence type="ECO:0000256" key="1">
    <source>
        <dbReference type="ARBA" id="ARBA00004418"/>
    </source>
</evidence>
<dbReference type="NCBIfam" id="TIGR01728">
    <property type="entry name" value="SsuA_fam"/>
    <property type="match status" value="1"/>
</dbReference>
<dbReference type="RefSeq" id="WP_158035459.1">
    <property type="nucleotide sequence ID" value="NZ_BAAAZV010000018.1"/>
</dbReference>
<organism evidence="7 8">
    <name type="scientific">Pseudoclavibacter caeni</name>
    <dbReference type="NCBI Taxonomy" id="908846"/>
    <lineage>
        <taxon>Bacteria</taxon>
        <taxon>Bacillati</taxon>
        <taxon>Actinomycetota</taxon>
        <taxon>Actinomycetes</taxon>
        <taxon>Micrococcales</taxon>
        <taxon>Microbacteriaceae</taxon>
        <taxon>Pseudoclavibacter</taxon>
    </lineage>
</organism>
<proteinExistence type="inferred from homology"/>
<evidence type="ECO:0000256" key="4">
    <source>
        <dbReference type="ARBA" id="ARBA00022729"/>
    </source>
</evidence>
<sequence>MLTRVRSPHRTWTRLAAGAIGIATAAAALAGCSTSGDDAQTSATDTINMSTEPWLGYGPWYIAQEKGYFADQGVTVNMTSFDDATDTTAGLGSGDIDVANAASHTVLQWLQQGQEGYIVTLLDTSMTADAVLAGPGIDSIADLKGKQVAFEEGSVSNLLLDHALTEAGMSMSDVTPVPMSPSDAAVALSAGRVDAAVTYEPYISDSISQNSDIKKLYTADHEPGLISDVLFVTKKAMEEKPDAVQKVVNAWGPAVDFYESDTEEAQQIIAENIGSDPSSLTSAFDGVKYFTAEDNKTQLGGDYLENVLPNVQKGALDAGIIDKEQDLTSLVDTRFVK</sequence>
<gene>
    <name evidence="7" type="ORF">F8O02_01635</name>
</gene>
<keyword evidence="3" id="KW-0813">Transport</keyword>
<evidence type="ECO:0000256" key="2">
    <source>
        <dbReference type="ARBA" id="ARBA00010742"/>
    </source>
</evidence>
<dbReference type="EMBL" id="WBKA01000001">
    <property type="protein sequence ID" value="KAB1633654.1"/>
    <property type="molecule type" value="Genomic_DNA"/>
</dbReference>
<dbReference type="GO" id="GO:0042626">
    <property type="term" value="F:ATPase-coupled transmembrane transporter activity"/>
    <property type="evidence" value="ECO:0007669"/>
    <property type="project" value="InterPro"/>
</dbReference>
<dbReference type="GO" id="GO:0016020">
    <property type="term" value="C:membrane"/>
    <property type="evidence" value="ECO:0007669"/>
    <property type="project" value="InterPro"/>
</dbReference>
<dbReference type="PROSITE" id="PS51257">
    <property type="entry name" value="PROKAR_LIPOPROTEIN"/>
    <property type="match status" value="1"/>
</dbReference>
<evidence type="ECO:0000256" key="5">
    <source>
        <dbReference type="SAM" id="SignalP"/>
    </source>
</evidence>
<evidence type="ECO:0000259" key="6">
    <source>
        <dbReference type="SMART" id="SM00062"/>
    </source>
</evidence>
<comment type="similarity">
    <text evidence="2">Belongs to the bacterial solute-binding protein SsuA/TauA family.</text>
</comment>
<dbReference type="SUPFAM" id="SSF53850">
    <property type="entry name" value="Periplasmic binding protein-like II"/>
    <property type="match status" value="1"/>
</dbReference>
<dbReference type="Proteomes" id="UP000481339">
    <property type="component" value="Unassembled WGS sequence"/>
</dbReference>
<comment type="caution">
    <text evidence="7">The sequence shown here is derived from an EMBL/GenBank/DDBJ whole genome shotgun (WGS) entry which is preliminary data.</text>
</comment>
<reference evidence="7 8" key="1">
    <citation type="submission" date="2019-09" db="EMBL/GenBank/DDBJ databases">
        <title>Phylogeny of genus Pseudoclavibacter and closely related genus.</title>
        <authorList>
            <person name="Li Y."/>
        </authorList>
    </citation>
    <scope>NUCLEOTIDE SEQUENCE [LARGE SCALE GENOMIC DNA]</scope>
    <source>
        <strain evidence="7 8">JCM 16921</strain>
    </source>
</reference>
<feature type="signal peptide" evidence="5">
    <location>
        <begin position="1"/>
        <end position="30"/>
    </location>
</feature>
<dbReference type="InterPro" id="IPR015168">
    <property type="entry name" value="SsuA/THI5"/>
</dbReference>
<accession>A0A7C8FUX2</accession>
<dbReference type="SMART" id="SM00062">
    <property type="entry name" value="PBPb"/>
    <property type="match status" value="1"/>
</dbReference>
<dbReference type="PANTHER" id="PTHR30024">
    <property type="entry name" value="ALIPHATIC SULFONATES-BINDING PROTEIN-RELATED"/>
    <property type="match status" value="1"/>
</dbReference>
<dbReference type="GO" id="GO:0042597">
    <property type="term" value="C:periplasmic space"/>
    <property type="evidence" value="ECO:0007669"/>
    <property type="project" value="UniProtKB-SubCell"/>
</dbReference>
<dbReference type="PANTHER" id="PTHR30024:SF47">
    <property type="entry name" value="TAURINE-BINDING PERIPLASMIC PROTEIN"/>
    <property type="match status" value="1"/>
</dbReference>
<evidence type="ECO:0000313" key="8">
    <source>
        <dbReference type="Proteomes" id="UP000481339"/>
    </source>
</evidence>
<dbReference type="AlphaFoldDB" id="A0A7C8FUX2"/>
<dbReference type="OrthoDB" id="7374754at2"/>
<evidence type="ECO:0000313" key="7">
    <source>
        <dbReference type="EMBL" id="KAB1633654.1"/>
    </source>
</evidence>
<feature type="chain" id="PRO_5038626753" evidence="5">
    <location>
        <begin position="31"/>
        <end position="337"/>
    </location>
</feature>
<protein>
    <submittedName>
        <fullName evidence="7">ABC transporter substrate-binding protein</fullName>
    </submittedName>
</protein>
<dbReference type="InterPro" id="IPR001638">
    <property type="entry name" value="Solute-binding_3/MltF_N"/>
</dbReference>
<dbReference type="CDD" id="cd13563">
    <property type="entry name" value="PBP2_SsuA_like_6"/>
    <property type="match status" value="1"/>
</dbReference>
<evidence type="ECO:0000256" key="3">
    <source>
        <dbReference type="ARBA" id="ARBA00022448"/>
    </source>
</evidence>